<protein>
    <submittedName>
        <fullName evidence="2">Uncharacterized protein</fullName>
    </submittedName>
</protein>
<proteinExistence type="predicted"/>
<name>A0AC34F0L1_9BILA</name>
<dbReference type="Proteomes" id="UP000887579">
    <property type="component" value="Unplaced"/>
</dbReference>
<organism evidence="1 2">
    <name type="scientific">Panagrolaimus sp. ES5</name>
    <dbReference type="NCBI Taxonomy" id="591445"/>
    <lineage>
        <taxon>Eukaryota</taxon>
        <taxon>Metazoa</taxon>
        <taxon>Ecdysozoa</taxon>
        <taxon>Nematoda</taxon>
        <taxon>Chromadorea</taxon>
        <taxon>Rhabditida</taxon>
        <taxon>Tylenchina</taxon>
        <taxon>Panagrolaimomorpha</taxon>
        <taxon>Panagrolaimoidea</taxon>
        <taxon>Panagrolaimidae</taxon>
        <taxon>Panagrolaimus</taxon>
    </lineage>
</organism>
<dbReference type="WBParaSite" id="ES5_v2.g10520.t1">
    <property type="protein sequence ID" value="ES5_v2.g10520.t1"/>
    <property type="gene ID" value="ES5_v2.g10520"/>
</dbReference>
<reference evidence="2" key="1">
    <citation type="submission" date="2022-11" db="UniProtKB">
        <authorList>
            <consortium name="WormBaseParasite"/>
        </authorList>
    </citation>
    <scope>IDENTIFICATION</scope>
</reference>
<accession>A0AC34F0L1</accession>
<evidence type="ECO:0000313" key="2">
    <source>
        <dbReference type="WBParaSite" id="ES5_v2.g10520.t1"/>
    </source>
</evidence>
<sequence>MTEAARIYYSEATKFFEEFSHCIKTYISIDETEMDNLSNSVLGEKKMFLPMSPDYSQEKCRWLTIGIGGVTAAEELFKEKYPKCSIFGIEPADAGNFSKIGKLVPYGVEAFYK</sequence>
<evidence type="ECO:0000313" key="1">
    <source>
        <dbReference type="Proteomes" id="UP000887579"/>
    </source>
</evidence>